<gene>
    <name evidence="7" type="ORF">RchiOBHm_Chr6g0249111</name>
</gene>
<dbReference type="PROSITE" id="PS00560">
    <property type="entry name" value="CARBOXYPEPT_SER_HIS"/>
    <property type="match status" value="1"/>
</dbReference>
<dbReference type="GO" id="GO:0016747">
    <property type="term" value="F:acyltransferase activity, transferring groups other than amino-acyl groups"/>
    <property type="evidence" value="ECO:0007669"/>
    <property type="project" value="TreeGrafter"/>
</dbReference>
<dbReference type="GO" id="GO:0006508">
    <property type="term" value="P:proteolysis"/>
    <property type="evidence" value="ECO:0007669"/>
    <property type="project" value="UniProtKB-KW"/>
</dbReference>
<evidence type="ECO:0000256" key="1">
    <source>
        <dbReference type="ARBA" id="ARBA00009431"/>
    </source>
</evidence>
<keyword evidence="5" id="KW-0325">Glycoprotein</keyword>
<dbReference type="PANTHER" id="PTHR11802">
    <property type="entry name" value="SERINE PROTEASE FAMILY S10 SERINE CARBOXYPEPTIDASE"/>
    <property type="match status" value="1"/>
</dbReference>
<dbReference type="InterPro" id="IPR001563">
    <property type="entry name" value="Peptidase_S10"/>
</dbReference>
<feature type="signal peptide" evidence="6">
    <location>
        <begin position="1"/>
        <end position="22"/>
    </location>
</feature>
<dbReference type="GO" id="GO:0004185">
    <property type="term" value="F:serine-type carboxypeptidase activity"/>
    <property type="evidence" value="ECO:0007669"/>
    <property type="project" value="InterPro"/>
</dbReference>
<dbReference type="OMA" id="ERWMANE"/>
<comment type="caution">
    <text evidence="7">The sequence shown here is derived from an EMBL/GenBank/DDBJ whole genome shotgun (WGS) entry which is preliminary data.</text>
</comment>
<sequence length="476" mass="53763">MCIMTVLLQAFLLVLLFHINAASRSIITSLPGFPGDLPFKLETGYIGVGDSDNVQLFYYFIESQGSPMYDPLVLWLTGGPGCSGFSALVYENIGPLSFDYAHSFDNKPQLKLNPYSWTKVANIIFIDAPVGTGFSYAKYWDEYPNLNDTISAAQTYQFLRKWLVDHPRFISNPLYITGDSYAGIVLPIIVQKISDGNEDGLEPAMNLQGYVLGNPVTDEVQDANSQVLFAYLKALISHDLYQSTKRNCKGEYVNVDPNNAVCLYDLELVNECVQDLDEANILEPSCETLETPKPIGRKWHPQEFSNKDPIDLLLPSSQVSRPWCREYNYISSRLWANDKTVQSALHVVKGSIKEWVRCNTSLKDSYVNDVSSTVIYHKNLIRKSYRVLIYSGDVDMAIPYVGTFAWIESLNLTIDDEISWKPWFVNAQVAGYKTKYTLGKYELTYTTIKGAGHTAPEYKPEACLAMISRWFALYPL</sequence>
<name>A0A2P6PK82_ROSCH</name>
<dbReference type="FunFam" id="3.40.50.1820:FF:000072">
    <property type="entry name" value="Serine carboxypeptidase-like 19"/>
    <property type="match status" value="1"/>
</dbReference>
<evidence type="ECO:0000256" key="4">
    <source>
        <dbReference type="ARBA" id="ARBA00022801"/>
    </source>
</evidence>
<dbReference type="InterPro" id="IPR029058">
    <property type="entry name" value="AB_hydrolase_fold"/>
</dbReference>
<evidence type="ECO:0000256" key="6">
    <source>
        <dbReference type="SAM" id="SignalP"/>
    </source>
</evidence>
<evidence type="ECO:0000256" key="3">
    <source>
        <dbReference type="ARBA" id="ARBA00022670"/>
    </source>
</evidence>
<dbReference type="Pfam" id="PF00450">
    <property type="entry name" value="Peptidase_S10"/>
    <property type="match status" value="1"/>
</dbReference>
<dbReference type="EMBL" id="PDCK01000044">
    <property type="protein sequence ID" value="PRQ22332.1"/>
    <property type="molecule type" value="Genomic_DNA"/>
</dbReference>
<keyword evidence="2 7" id="KW-0121">Carboxypeptidase</keyword>
<evidence type="ECO:0000256" key="2">
    <source>
        <dbReference type="ARBA" id="ARBA00022645"/>
    </source>
</evidence>
<dbReference type="PANTHER" id="PTHR11802:SF450">
    <property type="entry name" value="SERINE CARBOXYPEPTIDASE-LIKE 7"/>
    <property type="match status" value="1"/>
</dbReference>
<dbReference type="Gene3D" id="3.40.50.1820">
    <property type="entry name" value="alpha/beta hydrolase"/>
    <property type="match status" value="1"/>
</dbReference>
<dbReference type="PRINTS" id="PR00724">
    <property type="entry name" value="CRBOXYPTASEC"/>
</dbReference>
<dbReference type="FunFam" id="3.40.50.12670:FF:000002">
    <property type="entry name" value="Carboxypeptidase"/>
    <property type="match status" value="1"/>
</dbReference>
<dbReference type="OrthoDB" id="443318at2759"/>
<proteinExistence type="inferred from homology"/>
<keyword evidence="6" id="KW-0732">Signal</keyword>
<dbReference type="Gene3D" id="3.40.50.12670">
    <property type="match status" value="1"/>
</dbReference>
<dbReference type="GO" id="GO:0019748">
    <property type="term" value="P:secondary metabolic process"/>
    <property type="evidence" value="ECO:0007669"/>
    <property type="project" value="TreeGrafter"/>
</dbReference>
<organism evidence="7 8">
    <name type="scientific">Rosa chinensis</name>
    <name type="common">China rose</name>
    <dbReference type="NCBI Taxonomy" id="74649"/>
    <lineage>
        <taxon>Eukaryota</taxon>
        <taxon>Viridiplantae</taxon>
        <taxon>Streptophyta</taxon>
        <taxon>Embryophyta</taxon>
        <taxon>Tracheophyta</taxon>
        <taxon>Spermatophyta</taxon>
        <taxon>Magnoliopsida</taxon>
        <taxon>eudicotyledons</taxon>
        <taxon>Gunneridae</taxon>
        <taxon>Pentapetalae</taxon>
        <taxon>rosids</taxon>
        <taxon>fabids</taxon>
        <taxon>Rosales</taxon>
        <taxon>Rosaceae</taxon>
        <taxon>Rosoideae</taxon>
        <taxon>Rosoideae incertae sedis</taxon>
        <taxon>Rosa</taxon>
    </lineage>
</organism>
<feature type="chain" id="PRO_5015189228" evidence="6">
    <location>
        <begin position="23"/>
        <end position="476"/>
    </location>
</feature>
<dbReference type="AlphaFoldDB" id="A0A2P6PK82"/>
<dbReference type="Gramene" id="PRQ22332">
    <property type="protein sequence ID" value="PRQ22332"/>
    <property type="gene ID" value="RchiOBHm_Chr6g0249111"/>
</dbReference>
<reference evidence="7 8" key="1">
    <citation type="journal article" date="2018" name="Nat. Genet.">
        <title>The Rosa genome provides new insights in the design of modern roses.</title>
        <authorList>
            <person name="Bendahmane M."/>
        </authorList>
    </citation>
    <scope>NUCLEOTIDE SEQUENCE [LARGE SCALE GENOMIC DNA]</scope>
    <source>
        <strain evidence="8">cv. Old Blush</strain>
    </source>
</reference>
<protein>
    <submittedName>
        <fullName evidence="7">Putative peptidase S10, serine carboxypeptidase, alpha/Beta hydrolase</fullName>
    </submittedName>
</protein>
<accession>A0A2P6PK82</accession>
<keyword evidence="8" id="KW-1185">Reference proteome</keyword>
<evidence type="ECO:0000313" key="8">
    <source>
        <dbReference type="Proteomes" id="UP000238479"/>
    </source>
</evidence>
<dbReference type="SUPFAM" id="SSF53474">
    <property type="entry name" value="alpha/beta-Hydrolases"/>
    <property type="match status" value="1"/>
</dbReference>
<keyword evidence="4 7" id="KW-0378">Hydrolase</keyword>
<keyword evidence="3" id="KW-0645">Protease</keyword>
<dbReference type="InterPro" id="IPR033124">
    <property type="entry name" value="Ser_caboxypep_his_AS"/>
</dbReference>
<evidence type="ECO:0000313" key="7">
    <source>
        <dbReference type="EMBL" id="PRQ22332.1"/>
    </source>
</evidence>
<comment type="similarity">
    <text evidence="1">Belongs to the peptidase S10 family.</text>
</comment>
<evidence type="ECO:0000256" key="5">
    <source>
        <dbReference type="ARBA" id="ARBA00023180"/>
    </source>
</evidence>
<dbReference type="Proteomes" id="UP000238479">
    <property type="component" value="Chromosome 6"/>
</dbReference>